<dbReference type="HOGENOM" id="CLU_1774939_0_0_5"/>
<dbReference type="Proteomes" id="UP000000692">
    <property type="component" value="Chromosome"/>
</dbReference>
<name>F9Y4L4_KETVW</name>
<evidence type="ECO:0000313" key="1">
    <source>
        <dbReference type="EMBL" id="AEM40571.1"/>
    </source>
</evidence>
<dbReference type="KEGG" id="kvl:KVU_0732"/>
<keyword evidence="2" id="KW-1185">Reference proteome</keyword>
<evidence type="ECO:0000313" key="2">
    <source>
        <dbReference type="Proteomes" id="UP000000692"/>
    </source>
</evidence>
<sequence>MDSPASIRKAYRDTAAAAMAAADRFAGFARLPSWVEAVNDSVLPAFGAFTLSDAFGRTTLDGEHQWDVKLTVAAKRTGLPSDLDDDLDLDLETIIATIITALHGASLCGAQIQCDVETSQTVVNADGGKRVGTVAVTFNCRCYWIF</sequence>
<proteinExistence type="predicted"/>
<gene>
    <name evidence="1" type="ordered locus">KVU_0732</name>
</gene>
<dbReference type="EMBL" id="CP002018">
    <property type="protein sequence ID" value="AEM40571.1"/>
    <property type="molecule type" value="Genomic_DNA"/>
</dbReference>
<organism evidence="1 2">
    <name type="scientific">Ketogulonicigenium vulgare (strain WSH-001)</name>
    <dbReference type="NCBI Taxonomy" id="759362"/>
    <lineage>
        <taxon>Bacteria</taxon>
        <taxon>Pseudomonadati</taxon>
        <taxon>Pseudomonadota</taxon>
        <taxon>Alphaproteobacteria</taxon>
        <taxon>Rhodobacterales</taxon>
        <taxon>Roseobacteraceae</taxon>
        <taxon>Ketogulonicigenium</taxon>
    </lineage>
</organism>
<protein>
    <submittedName>
        <fullName evidence="1">Uncharacterized protein</fullName>
    </submittedName>
</protein>
<accession>F9Y4L4</accession>
<dbReference type="AlphaFoldDB" id="F9Y4L4"/>
<reference evidence="1 2" key="1">
    <citation type="journal article" date="2011" name="J. Bacteriol.">
        <title>Complete genome sequence of the industrial strain Ketogulonicigenium vulgare WSH-001.</title>
        <authorList>
            <person name="Liu L."/>
            <person name="Li Y."/>
            <person name="Zhang J."/>
            <person name="Zhou Z."/>
            <person name="Liu J."/>
            <person name="Li X."/>
            <person name="Zhou J."/>
            <person name="Du G."/>
            <person name="Wang L."/>
            <person name="Chen J."/>
        </authorList>
    </citation>
    <scope>NUCLEOTIDE SEQUENCE [LARGE SCALE GENOMIC DNA]</scope>
    <source>
        <strain evidence="1 2">WSH-001</strain>
    </source>
</reference>
<dbReference type="RefSeq" id="WP_013384026.1">
    <property type="nucleotide sequence ID" value="NC_017384.1"/>
</dbReference>